<dbReference type="PANTHER" id="PTHR44591:SF3">
    <property type="entry name" value="RESPONSE REGULATORY DOMAIN-CONTAINING PROTEIN"/>
    <property type="match status" value="1"/>
</dbReference>
<dbReference type="InterPro" id="IPR050595">
    <property type="entry name" value="Bact_response_regulator"/>
</dbReference>
<dbReference type="Pfam" id="PF00072">
    <property type="entry name" value="Response_reg"/>
    <property type="match status" value="1"/>
</dbReference>
<dbReference type="EMBL" id="FMSV02000531">
    <property type="protein sequence ID" value="SEH07460.1"/>
    <property type="molecule type" value="Genomic_DNA"/>
</dbReference>
<evidence type="ECO:0000256" key="2">
    <source>
        <dbReference type="PROSITE-ProRule" id="PRU00169"/>
    </source>
</evidence>
<evidence type="ECO:0000313" key="5">
    <source>
        <dbReference type="Proteomes" id="UP000236724"/>
    </source>
</evidence>
<gene>
    <name evidence="4" type="primary">bvgS_4</name>
    <name evidence="4" type="ORF">MBHS_03335</name>
</gene>
<name>A0A1H6FBI2_9GAMM</name>
<protein>
    <submittedName>
        <fullName evidence="4">Virulence sensor protein BvgS</fullName>
        <ecNumber evidence="4">2.7.13.3</ecNumber>
    </submittedName>
</protein>
<dbReference type="AlphaFoldDB" id="A0A1H6FBI2"/>
<keyword evidence="4" id="KW-0808">Transferase</keyword>
<organism evidence="4 5">
    <name type="scientific">Candidatus Venteria ishoeyi</name>
    <dbReference type="NCBI Taxonomy" id="1899563"/>
    <lineage>
        <taxon>Bacteria</taxon>
        <taxon>Pseudomonadati</taxon>
        <taxon>Pseudomonadota</taxon>
        <taxon>Gammaproteobacteria</taxon>
        <taxon>Thiotrichales</taxon>
        <taxon>Thiotrichaceae</taxon>
        <taxon>Venteria</taxon>
    </lineage>
</organism>
<dbReference type="PROSITE" id="PS50110">
    <property type="entry name" value="RESPONSE_REGULATORY"/>
    <property type="match status" value="1"/>
</dbReference>
<evidence type="ECO:0000313" key="4">
    <source>
        <dbReference type="EMBL" id="SEH07460.1"/>
    </source>
</evidence>
<reference evidence="4 5" key="1">
    <citation type="submission" date="2016-10" db="EMBL/GenBank/DDBJ databases">
        <authorList>
            <person name="de Groot N.N."/>
        </authorList>
    </citation>
    <scope>NUCLEOTIDE SEQUENCE [LARGE SCALE GENOMIC DNA]</scope>
    <source>
        <strain evidence="4">MBHS1</strain>
    </source>
</reference>
<evidence type="ECO:0000259" key="3">
    <source>
        <dbReference type="PROSITE" id="PS50110"/>
    </source>
</evidence>
<dbReference type="InterPro" id="IPR001789">
    <property type="entry name" value="Sig_transdc_resp-reg_receiver"/>
</dbReference>
<proteinExistence type="predicted"/>
<dbReference type="PANTHER" id="PTHR44591">
    <property type="entry name" value="STRESS RESPONSE REGULATOR PROTEIN 1"/>
    <property type="match status" value="1"/>
</dbReference>
<keyword evidence="1 2" id="KW-0597">Phosphoprotein</keyword>
<dbReference type="EC" id="2.7.13.3" evidence="4"/>
<feature type="modified residue" description="4-aspartylphosphate" evidence="2">
    <location>
        <position position="61"/>
    </location>
</feature>
<dbReference type="Gene3D" id="3.40.50.2300">
    <property type="match status" value="1"/>
</dbReference>
<dbReference type="GO" id="GO:0004673">
    <property type="term" value="F:protein histidine kinase activity"/>
    <property type="evidence" value="ECO:0007669"/>
    <property type="project" value="UniProtKB-EC"/>
</dbReference>
<accession>A0A1H6FBI2</accession>
<feature type="domain" description="Response regulatory" evidence="3">
    <location>
        <begin position="11"/>
        <end position="89"/>
    </location>
</feature>
<evidence type="ECO:0000256" key="1">
    <source>
        <dbReference type="ARBA" id="ARBA00022553"/>
    </source>
</evidence>
<dbReference type="Proteomes" id="UP000236724">
    <property type="component" value="Unassembled WGS sequence"/>
</dbReference>
<sequence>MTTMTTKQMPQILIVDDNQNNLFTLRSLLTEHISAEVIEADSGEKALNIILQQVIDLIILDVQMPGMDGFETARILGSIKKPKIFRLFF</sequence>
<dbReference type="GO" id="GO:0000160">
    <property type="term" value="P:phosphorelay signal transduction system"/>
    <property type="evidence" value="ECO:0007669"/>
    <property type="project" value="InterPro"/>
</dbReference>
<dbReference type="InterPro" id="IPR011006">
    <property type="entry name" value="CheY-like_superfamily"/>
</dbReference>
<keyword evidence="5" id="KW-1185">Reference proteome</keyword>
<dbReference type="SUPFAM" id="SSF52172">
    <property type="entry name" value="CheY-like"/>
    <property type="match status" value="1"/>
</dbReference>